<dbReference type="EMBL" id="JMIH01000048">
    <property type="protein sequence ID" value="KEO71649.1"/>
    <property type="molecule type" value="Genomic_DNA"/>
</dbReference>
<protein>
    <submittedName>
        <fullName evidence="1">Uncharacterized protein</fullName>
    </submittedName>
</protein>
<gene>
    <name evidence="1" type="ORF">EL17_23615</name>
</gene>
<name>A0A074KRZ4_9BACT</name>
<accession>A0A074KRZ4</accession>
<evidence type="ECO:0000313" key="1">
    <source>
        <dbReference type="EMBL" id="KEO71649.1"/>
    </source>
</evidence>
<organism evidence="1 2">
    <name type="scientific">Anditalea andensis</name>
    <dbReference type="NCBI Taxonomy" id="1048983"/>
    <lineage>
        <taxon>Bacteria</taxon>
        <taxon>Pseudomonadati</taxon>
        <taxon>Bacteroidota</taxon>
        <taxon>Cytophagia</taxon>
        <taxon>Cytophagales</taxon>
        <taxon>Cytophagaceae</taxon>
        <taxon>Anditalea</taxon>
    </lineage>
</organism>
<dbReference type="AlphaFoldDB" id="A0A074KRZ4"/>
<reference evidence="1 2" key="1">
    <citation type="submission" date="2014-04" db="EMBL/GenBank/DDBJ databases">
        <title>Characterization and application of a salt tolerant electro-active bacterium.</title>
        <authorList>
            <person name="Yang L."/>
            <person name="Wei S."/>
            <person name="Tay Q.X.M."/>
        </authorList>
    </citation>
    <scope>NUCLEOTIDE SEQUENCE [LARGE SCALE GENOMIC DNA]</scope>
    <source>
        <strain evidence="1 2">LY1</strain>
    </source>
</reference>
<proteinExistence type="predicted"/>
<dbReference type="Proteomes" id="UP000027821">
    <property type="component" value="Unassembled WGS sequence"/>
</dbReference>
<sequence>MNYIEVQDLSGPIYSRNVSRRRFARSEFTQTSQKHFTNNGAGVRPAAIGCSCGVIFQLRVSNEDVSDGVGKFIFLLFPDKEEDGFSFFQVLEVT</sequence>
<comment type="caution">
    <text evidence="1">The sequence shown here is derived from an EMBL/GenBank/DDBJ whole genome shotgun (WGS) entry which is preliminary data.</text>
</comment>
<evidence type="ECO:0000313" key="2">
    <source>
        <dbReference type="Proteomes" id="UP000027821"/>
    </source>
</evidence>
<keyword evidence="2" id="KW-1185">Reference proteome</keyword>